<protein>
    <submittedName>
        <fullName evidence="4">Putative F420-dependent oxidoreductase</fullName>
    </submittedName>
</protein>
<dbReference type="NCBIfam" id="TIGR03559">
    <property type="entry name" value="F420_Rv3520c"/>
    <property type="match status" value="1"/>
</dbReference>
<reference evidence="4 5" key="1">
    <citation type="journal article" date="2012" name="Appl. Environ. Microbiol.">
        <title>Involvement of two latex-clearing proteins during rubber degradation and insights into the subsequent degradation pathway revealed by the genome sequence of Gordonia polyisoprenivorans strain VH2.</title>
        <authorList>
            <person name="Hiessl S."/>
            <person name="Schuldes J."/>
            <person name="Thurmer A."/>
            <person name="Halbsguth T."/>
            <person name="Broker D."/>
            <person name="Angelov A."/>
            <person name="Liebl W."/>
            <person name="Daniel R."/>
            <person name="Steinbuchel A."/>
        </authorList>
    </citation>
    <scope>NUCLEOTIDE SEQUENCE [LARGE SCALE GENOMIC DNA]</scope>
    <source>
        <strain evidence="5">DSM 44266 / VH2</strain>
    </source>
</reference>
<feature type="compositionally biased region" description="Basic and acidic residues" evidence="2">
    <location>
        <begin position="25"/>
        <end position="49"/>
    </location>
</feature>
<dbReference type="STRING" id="1112204.GPOL_c11940"/>
<dbReference type="AlphaFoldDB" id="H6N2D9"/>
<sequence>MVEQPTRPDSREPVPRWTNNPPRPTAEDASPRWSRCEPRAASLETRRDNQPPNHIESKTTSVIPIYSRTPALIGMTAATLDYLTDGRFSLGLGTSGPQVIEGLHGVPYHAPLGRTREVIEICRTVWTGAKVTHSGRHHPLPLPADRGTGLGKPLALISTPIRPDIPILVAALGPKNVELTAEIADGWQPMFFAPERFRDIWGEPLDRGGDSRPEHPGPLDIHAQVPLAAGGPGSPGHEAIKRHYALYIGGMGAPERNFYYRVACAYGFDSAAAEIQKHFLSGAKDIAAQRVPDELIEMTALVGDSASMAAQLDRFTAAGVGTVYLIPFDDDPATRPAAVTQVLDEARPRTPTIA</sequence>
<dbReference type="eggNOG" id="COG2141">
    <property type="taxonomic scope" value="Bacteria"/>
</dbReference>
<gene>
    <name evidence="4" type="ordered locus">GPOL_c11940</name>
</gene>
<feature type="compositionally biased region" description="Basic and acidic residues" evidence="2">
    <location>
        <begin position="1"/>
        <end position="14"/>
    </location>
</feature>
<dbReference type="RefSeq" id="WP_014359141.1">
    <property type="nucleotide sequence ID" value="NC_016906.1"/>
</dbReference>
<name>H6N2D9_GORPV</name>
<keyword evidence="5" id="KW-1185">Reference proteome</keyword>
<evidence type="ECO:0000256" key="1">
    <source>
        <dbReference type="ARBA" id="ARBA00023002"/>
    </source>
</evidence>
<dbReference type="Pfam" id="PF00296">
    <property type="entry name" value="Bac_luciferase"/>
    <property type="match status" value="1"/>
</dbReference>
<dbReference type="GeneID" id="90158259"/>
<feature type="region of interest" description="Disordered" evidence="2">
    <location>
        <begin position="1"/>
        <end position="61"/>
    </location>
</feature>
<dbReference type="InterPro" id="IPR036661">
    <property type="entry name" value="Luciferase-like_sf"/>
</dbReference>
<accession>H6N2D9</accession>
<evidence type="ECO:0000313" key="5">
    <source>
        <dbReference type="Proteomes" id="UP000009154"/>
    </source>
</evidence>
<evidence type="ECO:0000256" key="2">
    <source>
        <dbReference type="SAM" id="MobiDB-lite"/>
    </source>
</evidence>
<dbReference type="InterPro" id="IPR011251">
    <property type="entry name" value="Luciferase-like_dom"/>
</dbReference>
<organism evidence="4 5">
    <name type="scientific">Gordonia polyisoprenivorans (strain DSM 44266 / VH2)</name>
    <dbReference type="NCBI Taxonomy" id="1112204"/>
    <lineage>
        <taxon>Bacteria</taxon>
        <taxon>Bacillati</taxon>
        <taxon>Actinomycetota</taxon>
        <taxon>Actinomycetes</taxon>
        <taxon>Mycobacteriales</taxon>
        <taxon>Gordoniaceae</taxon>
        <taxon>Gordonia</taxon>
    </lineage>
</organism>
<dbReference type="Gene3D" id="3.20.20.30">
    <property type="entry name" value="Luciferase-like domain"/>
    <property type="match status" value="1"/>
</dbReference>
<dbReference type="PANTHER" id="PTHR43244:SF1">
    <property type="entry name" value="5,10-METHYLENETETRAHYDROMETHANOPTERIN REDUCTASE"/>
    <property type="match status" value="1"/>
</dbReference>
<dbReference type="CDD" id="cd01097">
    <property type="entry name" value="Tetrahydromethanopterin_reductase"/>
    <property type="match status" value="1"/>
</dbReference>
<dbReference type="KEGG" id="gpo:GPOL_c11940"/>
<dbReference type="PANTHER" id="PTHR43244">
    <property type="match status" value="1"/>
</dbReference>
<dbReference type="Proteomes" id="UP000009154">
    <property type="component" value="Chromosome"/>
</dbReference>
<keyword evidence="1" id="KW-0560">Oxidoreductase</keyword>
<evidence type="ECO:0000259" key="3">
    <source>
        <dbReference type="Pfam" id="PF00296"/>
    </source>
</evidence>
<dbReference type="GO" id="GO:0016705">
    <property type="term" value="F:oxidoreductase activity, acting on paired donors, with incorporation or reduction of molecular oxygen"/>
    <property type="evidence" value="ECO:0007669"/>
    <property type="project" value="InterPro"/>
</dbReference>
<evidence type="ECO:0000313" key="4">
    <source>
        <dbReference type="EMBL" id="AFA72252.1"/>
    </source>
</evidence>
<dbReference type="SUPFAM" id="SSF51679">
    <property type="entry name" value="Bacterial luciferase-like"/>
    <property type="match status" value="1"/>
</dbReference>
<dbReference type="InterPro" id="IPR050564">
    <property type="entry name" value="F420-G6PD/mer"/>
</dbReference>
<dbReference type="EMBL" id="CP003119">
    <property type="protein sequence ID" value="AFA72252.1"/>
    <property type="molecule type" value="Genomic_DNA"/>
</dbReference>
<feature type="domain" description="Luciferase-like" evidence="3">
    <location>
        <begin position="60"/>
        <end position="320"/>
    </location>
</feature>
<proteinExistence type="predicted"/>
<dbReference type="HOGENOM" id="CLU_027853_5_0_11"/>
<dbReference type="InterPro" id="IPR019951">
    <property type="entry name" value="F420_OxRdatse_Rv3520c_pred"/>
</dbReference>